<dbReference type="RefSeq" id="WP_020935682.1">
    <property type="nucleotide sequence ID" value="NC_021915.1"/>
</dbReference>
<evidence type="ECO:0000313" key="3">
    <source>
        <dbReference type="EMBL" id="AGS35750.1"/>
    </source>
</evidence>
<accession>S5T538</accession>
<keyword evidence="2" id="KW-0812">Transmembrane</keyword>
<evidence type="ECO:0000256" key="1">
    <source>
        <dbReference type="SAM" id="MobiDB-lite"/>
    </source>
</evidence>
<dbReference type="PATRIC" id="fig|1224163.3.peg.2298"/>
<dbReference type="AlphaFoldDB" id="S5T538"/>
<dbReference type="HOGENOM" id="CLU_1903164_0_0_11"/>
<evidence type="ECO:0000256" key="2">
    <source>
        <dbReference type="SAM" id="Phobius"/>
    </source>
</evidence>
<keyword evidence="2" id="KW-0472">Membrane</keyword>
<feature type="compositionally biased region" description="Basic residues" evidence="1">
    <location>
        <begin position="59"/>
        <end position="71"/>
    </location>
</feature>
<dbReference type="KEGG" id="cmd:B841_11390"/>
<protein>
    <recommendedName>
        <fullName evidence="5">SHOCT domain-containing protein</fullName>
    </recommendedName>
</protein>
<evidence type="ECO:0008006" key="5">
    <source>
        <dbReference type="Google" id="ProtNLM"/>
    </source>
</evidence>
<dbReference type="STRING" id="1224163.B841_11390"/>
<keyword evidence="4" id="KW-1185">Reference proteome</keyword>
<dbReference type="Proteomes" id="UP000015388">
    <property type="component" value="Chromosome"/>
</dbReference>
<proteinExistence type="predicted"/>
<feature type="compositionally biased region" description="Pro residues" evidence="1">
    <location>
        <begin position="47"/>
        <end position="58"/>
    </location>
</feature>
<gene>
    <name evidence="3" type="ORF">B841_11390</name>
</gene>
<evidence type="ECO:0000313" key="4">
    <source>
        <dbReference type="Proteomes" id="UP000015388"/>
    </source>
</evidence>
<keyword evidence="2" id="KW-1133">Transmembrane helix</keyword>
<name>S5T538_9CORY</name>
<feature type="transmembrane region" description="Helical" evidence="2">
    <location>
        <begin position="106"/>
        <end position="128"/>
    </location>
</feature>
<organism evidence="3 4">
    <name type="scientific">Corynebacterium maris DSM 45190</name>
    <dbReference type="NCBI Taxonomy" id="1224163"/>
    <lineage>
        <taxon>Bacteria</taxon>
        <taxon>Bacillati</taxon>
        <taxon>Actinomycetota</taxon>
        <taxon>Actinomycetes</taxon>
        <taxon>Mycobacteriales</taxon>
        <taxon>Corynebacteriaceae</taxon>
        <taxon>Corynebacterium</taxon>
    </lineage>
</organism>
<reference evidence="3 4" key="1">
    <citation type="submission" date="2012-11" db="EMBL/GenBank/DDBJ databases">
        <title>The complete genome sequence of Corynebacterium maris Coryn-1 (=DSM 45190).</title>
        <authorList>
            <person name="Schaffert L."/>
            <person name="Albersmeier A."/>
            <person name="Kalinowski J."/>
            <person name="Ruckert C."/>
        </authorList>
    </citation>
    <scope>NUCLEOTIDE SEQUENCE [LARGE SCALE GENOMIC DNA]</scope>
    <source>
        <strain evidence="4">Coryn-1</strain>
    </source>
</reference>
<sequence>MAPADDPDIRRYLAELQEAVGRGEIDTEDFDALAEAALTRAERGEPVRPPTTGPAPPRSPRRRGARPTRNPRARRILTGFLIFWAAAFLLNVTVLAVLSVSAGAVYFWPLGIGFPGTLLLIVWLIVGFDRPET</sequence>
<dbReference type="EMBL" id="CP003924">
    <property type="protein sequence ID" value="AGS35750.1"/>
    <property type="molecule type" value="Genomic_DNA"/>
</dbReference>
<feature type="transmembrane region" description="Helical" evidence="2">
    <location>
        <begin position="76"/>
        <end position="100"/>
    </location>
</feature>
<feature type="region of interest" description="Disordered" evidence="1">
    <location>
        <begin position="41"/>
        <end position="71"/>
    </location>
</feature>